<evidence type="ECO:0000313" key="1">
    <source>
        <dbReference type="EMBL" id="RCK25389.1"/>
    </source>
</evidence>
<proteinExistence type="predicted"/>
<gene>
    <name evidence="1" type="ORF">TH6_01865</name>
</gene>
<accession>A0A367VK72</accession>
<organism evidence="1 2">
    <name type="scientific">Thalassospira profundimaris</name>
    <dbReference type="NCBI Taxonomy" id="502049"/>
    <lineage>
        <taxon>Bacteria</taxon>
        <taxon>Pseudomonadati</taxon>
        <taxon>Pseudomonadota</taxon>
        <taxon>Alphaproteobacteria</taxon>
        <taxon>Rhodospirillales</taxon>
        <taxon>Thalassospiraceae</taxon>
        <taxon>Thalassospira</taxon>
    </lineage>
</organism>
<comment type="caution">
    <text evidence="1">The sequence shown here is derived from an EMBL/GenBank/DDBJ whole genome shotgun (WGS) entry which is preliminary data.</text>
</comment>
<reference evidence="1 2" key="1">
    <citation type="submission" date="2014-07" db="EMBL/GenBank/DDBJ databases">
        <title>Draft genome sequence of Thalassospira profundimaris R8-17.</title>
        <authorList>
            <person name="Lai Q."/>
            <person name="Shao Z."/>
        </authorList>
    </citation>
    <scope>NUCLEOTIDE SEQUENCE [LARGE SCALE GENOMIC DNA]</scope>
    <source>
        <strain evidence="1 2">R8-17</strain>
    </source>
</reference>
<dbReference type="EMBL" id="JPWB01000001">
    <property type="protein sequence ID" value="RCK25389.1"/>
    <property type="molecule type" value="Genomic_DNA"/>
</dbReference>
<dbReference type="AlphaFoldDB" id="A0A367VK72"/>
<protein>
    <submittedName>
        <fullName evidence="1">Uncharacterized protein</fullName>
    </submittedName>
</protein>
<dbReference type="RefSeq" id="WP_062956531.1">
    <property type="nucleotide sequence ID" value="NZ_JPWB01000001.1"/>
</dbReference>
<evidence type="ECO:0000313" key="2">
    <source>
        <dbReference type="Proteomes" id="UP000253061"/>
    </source>
</evidence>
<sequence length="160" mass="17469">MGLLKETLMRVFVGKKGRDAIQAYNDAQSLHVRDSATAEQTAAQARQARRIEDRALAHQDEGMSVEEARALALAETLTEQAEAPHTEIMKALNAADAKLGKKKSKIATPEDERRQELIAEAVKALRSKQSDLDKLDPDLRAKLTVMAVGALMGGPNTPRQ</sequence>
<dbReference type="Proteomes" id="UP000253061">
    <property type="component" value="Unassembled WGS sequence"/>
</dbReference>
<name>A0A367VK72_9PROT</name>